<dbReference type="AlphaFoldDB" id="A0A9D1SUN1"/>
<keyword evidence="4" id="KW-0687">Ribonucleoprotein</keyword>
<dbReference type="GO" id="GO:0022627">
    <property type="term" value="C:cytosolic small ribosomal subunit"/>
    <property type="evidence" value="ECO:0007669"/>
    <property type="project" value="TreeGrafter"/>
</dbReference>
<reference evidence="6" key="2">
    <citation type="journal article" date="2021" name="PeerJ">
        <title>Extensive microbial diversity within the chicken gut microbiome revealed by metagenomics and culture.</title>
        <authorList>
            <person name="Gilroy R."/>
            <person name="Ravi A."/>
            <person name="Getino M."/>
            <person name="Pursley I."/>
            <person name="Horton D.L."/>
            <person name="Alikhan N.F."/>
            <person name="Baker D."/>
            <person name="Gharbi K."/>
            <person name="Hall N."/>
            <person name="Watson M."/>
            <person name="Adriaenssens E.M."/>
            <person name="Foster-Nyarko E."/>
            <person name="Jarju S."/>
            <person name="Secka A."/>
            <person name="Antonio M."/>
            <person name="Oren A."/>
            <person name="Chaudhuri R.R."/>
            <person name="La Ragione R."/>
            <person name="Hildebrand F."/>
            <person name="Pallen M.J."/>
        </authorList>
    </citation>
    <scope>NUCLEOTIDE SEQUENCE</scope>
    <source>
        <strain evidence="6">ChiSjej4B22-8349</strain>
    </source>
</reference>
<sequence>MAEIELLIKEPEPGEIYEGKVTRVMPFGAFIEILPGKEGLLHISKMAKHRVEKVEDEMNVGDTVKVKVTEIDSQNRINLSRKELL</sequence>
<dbReference type="Gene3D" id="2.40.50.140">
    <property type="entry name" value="Nucleic acid-binding proteins"/>
    <property type="match status" value="1"/>
</dbReference>
<dbReference type="PROSITE" id="PS50126">
    <property type="entry name" value="S1"/>
    <property type="match status" value="1"/>
</dbReference>
<reference evidence="6" key="1">
    <citation type="submission" date="2020-10" db="EMBL/GenBank/DDBJ databases">
        <authorList>
            <person name="Gilroy R."/>
        </authorList>
    </citation>
    <scope>NUCLEOTIDE SEQUENCE</scope>
    <source>
        <strain evidence="6">ChiSjej4B22-8349</strain>
    </source>
</reference>
<evidence type="ECO:0000256" key="3">
    <source>
        <dbReference type="ARBA" id="ARBA00022980"/>
    </source>
</evidence>
<feature type="non-terminal residue" evidence="6">
    <location>
        <position position="1"/>
    </location>
</feature>
<evidence type="ECO:0000259" key="5">
    <source>
        <dbReference type="PROSITE" id="PS50126"/>
    </source>
</evidence>
<dbReference type="GO" id="GO:0003735">
    <property type="term" value="F:structural constituent of ribosome"/>
    <property type="evidence" value="ECO:0007669"/>
    <property type="project" value="TreeGrafter"/>
</dbReference>
<keyword evidence="2" id="KW-0460">Magnesium</keyword>
<evidence type="ECO:0000313" key="7">
    <source>
        <dbReference type="Proteomes" id="UP000824130"/>
    </source>
</evidence>
<dbReference type="GO" id="GO:0003729">
    <property type="term" value="F:mRNA binding"/>
    <property type="evidence" value="ECO:0007669"/>
    <property type="project" value="TreeGrafter"/>
</dbReference>
<dbReference type="PANTHER" id="PTHR10724:SF7">
    <property type="entry name" value="SMALL RIBOSOMAL SUBUNIT PROTEIN BS1C"/>
    <property type="match status" value="1"/>
</dbReference>
<dbReference type="SUPFAM" id="SSF50249">
    <property type="entry name" value="Nucleic acid-binding proteins"/>
    <property type="match status" value="1"/>
</dbReference>
<dbReference type="InterPro" id="IPR050437">
    <property type="entry name" value="Ribos_protein_bS1-like"/>
</dbReference>
<proteinExistence type="inferred from homology"/>
<comment type="similarity">
    <text evidence="1">Belongs to the bacterial ribosomal protein bS1 family.</text>
</comment>
<organism evidence="6 7">
    <name type="scientific">Candidatus Allocopromorpha excrementipullorum</name>
    <dbReference type="NCBI Taxonomy" id="2840743"/>
    <lineage>
        <taxon>Bacteria</taxon>
        <taxon>Bacillati</taxon>
        <taxon>Bacillota</taxon>
        <taxon>Clostridia</taxon>
        <taxon>Eubacteriales</taxon>
        <taxon>Eubacteriaceae</taxon>
        <taxon>Eubacteriaceae incertae sedis</taxon>
        <taxon>Candidatus Allocopromorpha</taxon>
    </lineage>
</organism>
<feature type="domain" description="S1 motif" evidence="5">
    <location>
        <begin position="14"/>
        <end position="82"/>
    </location>
</feature>
<gene>
    <name evidence="6" type="ORF">IAD25_03860</name>
</gene>
<dbReference type="InterPro" id="IPR003029">
    <property type="entry name" value="S1_domain"/>
</dbReference>
<comment type="caution">
    <text evidence="6">The sequence shown here is derived from an EMBL/GenBank/DDBJ whole genome shotgun (WGS) entry which is preliminary data.</text>
</comment>
<accession>A0A9D1SUN1</accession>
<dbReference type="EMBL" id="DVOB01000084">
    <property type="protein sequence ID" value="HIU95829.1"/>
    <property type="molecule type" value="Genomic_DNA"/>
</dbReference>
<evidence type="ECO:0000256" key="1">
    <source>
        <dbReference type="ARBA" id="ARBA00006767"/>
    </source>
</evidence>
<keyword evidence="3" id="KW-0689">Ribosomal protein</keyword>
<dbReference type="PANTHER" id="PTHR10724">
    <property type="entry name" value="30S RIBOSOMAL PROTEIN S1"/>
    <property type="match status" value="1"/>
</dbReference>
<dbReference type="InterPro" id="IPR012340">
    <property type="entry name" value="NA-bd_OB-fold"/>
</dbReference>
<dbReference type="FunFam" id="2.40.50.140:FF:000023">
    <property type="entry name" value="Polyribonucleotide nucleotidyltransferase"/>
    <property type="match status" value="1"/>
</dbReference>
<dbReference type="CDD" id="cd04472">
    <property type="entry name" value="S1_PNPase"/>
    <property type="match status" value="1"/>
</dbReference>
<dbReference type="Proteomes" id="UP000824130">
    <property type="component" value="Unassembled WGS sequence"/>
</dbReference>
<evidence type="ECO:0000256" key="4">
    <source>
        <dbReference type="ARBA" id="ARBA00023274"/>
    </source>
</evidence>
<dbReference type="SMART" id="SM00316">
    <property type="entry name" value="S1"/>
    <property type="match status" value="1"/>
</dbReference>
<dbReference type="GO" id="GO:0006412">
    <property type="term" value="P:translation"/>
    <property type="evidence" value="ECO:0007669"/>
    <property type="project" value="TreeGrafter"/>
</dbReference>
<protein>
    <submittedName>
        <fullName evidence="6">S1 RNA-binding domain-containing protein</fullName>
    </submittedName>
</protein>
<dbReference type="Pfam" id="PF00575">
    <property type="entry name" value="S1"/>
    <property type="match status" value="1"/>
</dbReference>
<name>A0A9D1SUN1_9FIRM</name>
<evidence type="ECO:0000256" key="2">
    <source>
        <dbReference type="ARBA" id="ARBA00022842"/>
    </source>
</evidence>
<evidence type="ECO:0000313" key="6">
    <source>
        <dbReference type="EMBL" id="HIU95829.1"/>
    </source>
</evidence>